<sequence length="126" mass="14551">MGHNAEEKRNSNVRFSRVFAVELLPEYMVPTGRRPSAQGIKCPTVHSRHFPETSHRVWWLRRLASTFTCPEPIKQRVYATSPPTLQEPRNRIADACATVSHAMLYNVQWEVQSRVQMCIVAFGQDR</sequence>
<dbReference type="OrthoDB" id="90530at2759"/>
<gene>
    <name evidence="1" type="ORF">AVEN_215563_1</name>
</gene>
<evidence type="ECO:0000313" key="1">
    <source>
        <dbReference type="EMBL" id="GBL90833.1"/>
    </source>
</evidence>
<accession>A0A4Y2BFT6</accession>
<dbReference type="AlphaFoldDB" id="A0A4Y2BFT6"/>
<dbReference type="EMBL" id="BGPR01000074">
    <property type="protein sequence ID" value="GBL90833.1"/>
    <property type="molecule type" value="Genomic_DNA"/>
</dbReference>
<evidence type="ECO:0000313" key="2">
    <source>
        <dbReference type="Proteomes" id="UP000499080"/>
    </source>
</evidence>
<comment type="caution">
    <text evidence="1">The sequence shown here is derived from an EMBL/GenBank/DDBJ whole genome shotgun (WGS) entry which is preliminary data.</text>
</comment>
<dbReference type="Proteomes" id="UP000499080">
    <property type="component" value="Unassembled WGS sequence"/>
</dbReference>
<reference evidence="1 2" key="1">
    <citation type="journal article" date="2019" name="Sci. Rep.">
        <title>Orb-weaving spider Araneus ventricosus genome elucidates the spidroin gene catalogue.</title>
        <authorList>
            <person name="Kono N."/>
            <person name="Nakamura H."/>
            <person name="Ohtoshi R."/>
            <person name="Moran D.A.P."/>
            <person name="Shinohara A."/>
            <person name="Yoshida Y."/>
            <person name="Fujiwara M."/>
            <person name="Mori M."/>
            <person name="Tomita M."/>
            <person name="Arakawa K."/>
        </authorList>
    </citation>
    <scope>NUCLEOTIDE SEQUENCE [LARGE SCALE GENOMIC DNA]</scope>
</reference>
<organism evidence="1 2">
    <name type="scientific">Araneus ventricosus</name>
    <name type="common">Orbweaver spider</name>
    <name type="synonym">Epeira ventricosa</name>
    <dbReference type="NCBI Taxonomy" id="182803"/>
    <lineage>
        <taxon>Eukaryota</taxon>
        <taxon>Metazoa</taxon>
        <taxon>Ecdysozoa</taxon>
        <taxon>Arthropoda</taxon>
        <taxon>Chelicerata</taxon>
        <taxon>Arachnida</taxon>
        <taxon>Araneae</taxon>
        <taxon>Araneomorphae</taxon>
        <taxon>Entelegynae</taxon>
        <taxon>Araneoidea</taxon>
        <taxon>Araneidae</taxon>
        <taxon>Araneus</taxon>
    </lineage>
</organism>
<proteinExistence type="predicted"/>
<protein>
    <submittedName>
        <fullName evidence="1">Uncharacterized protein</fullName>
    </submittedName>
</protein>
<name>A0A4Y2BFT6_ARAVE</name>
<keyword evidence="2" id="KW-1185">Reference proteome</keyword>